<dbReference type="HOGENOM" id="CLU_2120915_0_0_1"/>
<protein>
    <submittedName>
        <fullName evidence="1">Uncharacterized protein</fullName>
    </submittedName>
</protein>
<dbReference type="EMBL" id="KB021020">
    <property type="protein sequence ID" value="ELA26881.1"/>
    <property type="molecule type" value="Genomic_DNA"/>
</dbReference>
<accession>L2FLG9</accession>
<reference evidence="2 3" key="3">
    <citation type="submission" date="2020-04" db="EMBL/GenBank/DDBJ databases">
        <title>Genome sequencing and assembly of multiple isolates from the Colletotrichum gloeosporioides species complex.</title>
        <authorList>
            <person name="Gan P."/>
            <person name="Shirasu K."/>
        </authorList>
    </citation>
    <scope>NUCLEOTIDE SEQUENCE [LARGE SCALE GENOMIC DNA]</scope>
    <source>
        <strain evidence="2 3">Nara gc5</strain>
    </source>
</reference>
<dbReference type="InParanoid" id="L2FLG9"/>
<evidence type="ECO:0000313" key="1">
    <source>
        <dbReference type="EMBL" id="ELA26881.1"/>
    </source>
</evidence>
<dbReference type="AlphaFoldDB" id="L2FLG9"/>
<proteinExistence type="predicted"/>
<dbReference type="Proteomes" id="UP000011096">
    <property type="component" value="Unassembled WGS sequence"/>
</dbReference>
<organism evidence="1">
    <name type="scientific">Colletotrichum fructicola (strain Nara gc5)</name>
    <name type="common">Anthracnose fungus</name>
    <name type="synonym">Colletotrichum gloeosporioides (strain Nara gc5)</name>
    <dbReference type="NCBI Taxonomy" id="1213859"/>
    <lineage>
        <taxon>Eukaryota</taxon>
        <taxon>Fungi</taxon>
        <taxon>Dikarya</taxon>
        <taxon>Ascomycota</taxon>
        <taxon>Pezizomycotina</taxon>
        <taxon>Sordariomycetes</taxon>
        <taxon>Hypocreomycetidae</taxon>
        <taxon>Glomerellales</taxon>
        <taxon>Glomerellaceae</taxon>
        <taxon>Colletotrichum</taxon>
        <taxon>Colletotrichum gloeosporioides species complex</taxon>
    </lineage>
</organism>
<reference evidence="1" key="1">
    <citation type="submission" date="2012-08" db="EMBL/GenBank/DDBJ databases">
        <title>Genome analysis of Colletotrichum orbiculare and Colletotrichum fructicola.</title>
        <authorList>
            <person name="Gan P.H.P."/>
            <person name="Ikeda K."/>
            <person name="Irieda H."/>
            <person name="Narusaka M."/>
            <person name="O'Connell R.J."/>
            <person name="Narusaka Y."/>
            <person name="Takano Y."/>
            <person name="Kubo Y."/>
            <person name="Shirasu K."/>
        </authorList>
    </citation>
    <scope>NUCLEOTIDE SEQUENCE</scope>
    <source>
        <strain evidence="1">Nara gc5</strain>
    </source>
</reference>
<gene>
    <name evidence="1" type="ORF">CGGC5_12201</name>
    <name evidence="2" type="ORF">CGGC5_v010811</name>
</gene>
<evidence type="ECO:0000313" key="2">
    <source>
        <dbReference type="EMBL" id="KAF4480553.1"/>
    </source>
</evidence>
<sequence length="114" mass="13178">MEHPEDAEEVDTMSSIAIRWNATMTMTRDIITGQAEPLPAEESTPFDYFTAVDPRLSDPDEREELFRVMGTEEVVTPKKKKGKVDMSNHFTELELFDANRPRITKSFLKIRKDE</sequence>
<reference evidence="2 3" key="2">
    <citation type="submission" date="2012-08" db="EMBL/GenBank/DDBJ databases">
        <authorList>
            <person name="Gan P.H.P."/>
            <person name="Ikeda K."/>
            <person name="Irieda H."/>
            <person name="Narusaka M."/>
            <person name="O'Connell R.J."/>
            <person name="Narusaka Y."/>
            <person name="Takano Y."/>
            <person name="Kubo Y."/>
            <person name="Shirasu K."/>
        </authorList>
    </citation>
    <scope>NUCLEOTIDE SEQUENCE [LARGE SCALE GENOMIC DNA]</scope>
    <source>
        <strain evidence="2 3">Nara gc5</strain>
    </source>
</reference>
<dbReference type="OrthoDB" id="5244662at2759"/>
<dbReference type="EMBL" id="ANPB02000006">
    <property type="protein sequence ID" value="KAF4480553.1"/>
    <property type="molecule type" value="Genomic_DNA"/>
</dbReference>
<keyword evidence="3" id="KW-1185">Reference proteome</keyword>
<evidence type="ECO:0000313" key="3">
    <source>
        <dbReference type="Proteomes" id="UP000011096"/>
    </source>
</evidence>
<name>L2FLG9_COLFN</name>